<sequence>MRWKELLLDFFFPRRCPVCDQIVTPYGEKICKKCRTQFKRIAEPKCKRCGKPLEKETAEYCYDCARKTFHYESGIAAFVYDAGMKNSIARFKYAPFRREYADYYAEEMCKASRIQMRRWKPDALIPVPIHKARLAFRGFNQAELLARGLSKEFQIPVRTDLVYRVKKTTPQKELNDKERKNNLKSAFHVKPNAIECKTVVLVDDIYTTGSTMDALAKALKANGVEQVYFVCLAIGRGY</sequence>
<evidence type="ECO:0000313" key="5">
    <source>
        <dbReference type="Proteomes" id="UP000712157"/>
    </source>
</evidence>
<name>A0A949K618_9FIRM</name>
<comment type="caution">
    <text evidence="4">The sequence shown here is derived from an EMBL/GenBank/DDBJ whole genome shotgun (WGS) entry which is preliminary data.</text>
</comment>
<protein>
    <submittedName>
        <fullName evidence="4">ComF family protein</fullName>
    </submittedName>
</protein>
<dbReference type="SUPFAM" id="SSF53271">
    <property type="entry name" value="PRTase-like"/>
    <property type="match status" value="1"/>
</dbReference>
<dbReference type="PANTHER" id="PTHR47505">
    <property type="entry name" value="DNA UTILIZATION PROTEIN YHGH"/>
    <property type="match status" value="1"/>
</dbReference>
<evidence type="ECO:0000256" key="1">
    <source>
        <dbReference type="ARBA" id="ARBA00008007"/>
    </source>
</evidence>
<organism evidence="4 5">
    <name type="scientific">Diplocloster agilis</name>
    <dbReference type="NCBI Taxonomy" id="2850323"/>
    <lineage>
        <taxon>Bacteria</taxon>
        <taxon>Bacillati</taxon>
        <taxon>Bacillota</taxon>
        <taxon>Clostridia</taxon>
        <taxon>Lachnospirales</taxon>
        <taxon>Lachnospiraceae</taxon>
        <taxon>Diplocloster</taxon>
    </lineage>
</organism>
<dbReference type="Pfam" id="PF18912">
    <property type="entry name" value="DZR_2"/>
    <property type="match status" value="1"/>
</dbReference>
<dbReference type="CDD" id="cd06223">
    <property type="entry name" value="PRTases_typeI"/>
    <property type="match status" value="1"/>
</dbReference>
<feature type="domain" description="Phosphoribosyltransferase" evidence="2">
    <location>
        <begin position="143"/>
        <end position="233"/>
    </location>
</feature>
<dbReference type="InterPro" id="IPR051910">
    <property type="entry name" value="ComF/GntX_DNA_util-trans"/>
</dbReference>
<dbReference type="Gene3D" id="3.40.50.2020">
    <property type="match status" value="1"/>
</dbReference>
<dbReference type="InterPro" id="IPR000836">
    <property type="entry name" value="PRTase_dom"/>
</dbReference>
<dbReference type="InterPro" id="IPR044005">
    <property type="entry name" value="DZR_2"/>
</dbReference>
<dbReference type="Proteomes" id="UP000712157">
    <property type="component" value="Unassembled WGS sequence"/>
</dbReference>
<dbReference type="InterPro" id="IPR029057">
    <property type="entry name" value="PRTase-like"/>
</dbReference>
<evidence type="ECO:0000259" key="2">
    <source>
        <dbReference type="Pfam" id="PF00156"/>
    </source>
</evidence>
<comment type="similarity">
    <text evidence="1">Belongs to the ComF/GntX family.</text>
</comment>
<feature type="domain" description="Double zinc ribbon" evidence="3">
    <location>
        <begin position="7"/>
        <end position="65"/>
    </location>
</feature>
<dbReference type="PANTHER" id="PTHR47505:SF1">
    <property type="entry name" value="DNA UTILIZATION PROTEIN YHGH"/>
    <property type="match status" value="1"/>
</dbReference>
<keyword evidence="5" id="KW-1185">Reference proteome</keyword>
<dbReference type="RefSeq" id="WP_275061765.1">
    <property type="nucleotide sequence ID" value="NZ_JAHQCW010000011.1"/>
</dbReference>
<dbReference type="AlphaFoldDB" id="A0A949K618"/>
<evidence type="ECO:0000313" key="4">
    <source>
        <dbReference type="EMBL" id="MBU9736618.1"/>
    </source>
</evidence>
<dbReference type="EMBL" id="JAHQCW010000011">
    <property type="protein sequence ID" value="MBU9736618.1"/>
    <property type="molecule type" value="Genomic_DNA"/>
</dbReference>
<reference evidence="4" key="1">
    <citation type="submission" date="2021-06" db="EMBL/GenBank/DDBJ databases">
        <title>Description of novel taxa of the family Lachnospiraceae.</title>
        <authorList>
            <person name="Chaplin A.V."/>
            <person name="Sokolova S.R."/>
            <person name="Pikina A.P."/>
            <person name="Korzhanova M."/>
            <person name="Belova V."/>
            <person name="Korostin D."/>
            <person name="Efimov B.A."/>
        </authorList>
    </citation>
    <scope>NUCLEOTIDE SEQUENCE</scope>
    <source>
        <strain evidence="4">ASD5720</strain>
    </source>
</reference>
<evidence type="ECO:0000259" key="3">
    <source>
        <dbReference type="Pfam" id="PF18912"/>
    </source>
</evidence>
<proteinExistence type="inferred from homology"/>
<accession>A0A949K618</accession>
<gene>
    <name evidence="4" type="ORF">KTH89_08710</name>
</gene>
<dbReference type="Pfam" id="PF00156">
    <property type="entry name" value="Pribosyltran"/>
    <property type="match status" value="1"/>
</dbReference>